<dbReference type="HOGENOM" id="CLU_021702_0_0_1"/>
<comment type="subcellular location">
    <subcellularLocation>
        <location evidence="1">Membrane</location>
    </subcellularLocation>
</comment>
<dbReference type="GO" id="GO:0016020">
    <property type="term" value="C:membrane"/>
    <property type="evidence" value="ECO:0007669"/>
    <property type="project" value="UniProtKB-SubCell"/>
</dbReference>
<dbReference type="AlphaFoldDB" id="W4KFE0"/>
<dbReference type="InterPro" id="IPR039751">
    <property type="entry name" value="HERPUD1/2"/>
</dbReference>
<keyword evidence="3" id="KW-1133">Transmembrane helix</keyword>
<evidence type="ECO:0000256" key="5">
    <source>
        <dbReference type="SAM" id="MobiDB-lite"/>
    </source>
</evidence>
<feature type="compositionally biased region" description="Basic and acidic residues" evidence="5">
    <location>
        <begin position="486"/>
        <end position="505"/>
    </location>
</feature>
<dbReference type="STRING" id="747525.W4KFE0"/>
<dbReference type="Proteomes" id="UP000030671">
    <property type="component" value="Unassembled WGS sequence"/>
</dbReference>
<name>W4KFE0_HETIT</name>
<dbReference type="KEGG" id="hir:HETIRDRAFT_312044"/>
<dbReference type="GO" id="GO:0030968">
    <property type="term" value="P:endoplasmic reticulum unfolded protein response"/>
    <property type="evidence" value="ECO:0007669"/>
    <property type="project" value="TreeGrafter"/>
</dbReference>
<keyword evidence="4" id="KW-0472">Membrane</keyword>
<keyword evidence="2" id="KW-0812">Transmembrane</keyword>
<dbReference type="SUPFAM" id="SSF54236">
    <property type="entry name" value="Ubiquitin-like"/>
    <property type="match status" value="1"/>
</dbReference>
<evidence type="ECO:0000259" key="6">
    <source>
        <dbReference type="PROSITE" id="PS50053"/>
    </source>
</evidence>
<dbReference type="InParanoid" id="W4KFE0"/>
<dbReference type="OrthoDB" id="21589at2759"/>
<evidence type="ECO:0000256" key="3">
    <source>
        <dbReference type="ARBA" id="ARBA00022989"/>
    </source>
</evidence>
<feature type="domain" description="Ubiquitin-like" evidence="6">
    <location>
        <begin position="4"/>
        <end position="64"/>
    </location>
</feature>
<dbReference type="EMBL" id="KI925456">
    <property type="protein sequence ID" value="ETW84558.1"/>
    <property type="molecule type" value="Genomic_DNA"/>
</dbReference>
<keyword evidence="8" id="KW-1185">Reference proteome</keyword>
<feature type="region of interest" description="Disordered" evidence="5">
    <location>
        <begin position="85"/>
        <end position="123"/>
    </location>
</feature>
<reference evidence="7 8" key="1">
    <citation type="journal article" date="2012" name="New Phytol.">
        <title>Insight into trade-off between wood decay and parasitism from the genome of a fungal forest pathogen.</title>
        <authorList>
            <person name="Olson A."/>
            <person name="Aerts A."/>
            <person name="Asiegbu F."/>
            <person name="Belbahri L."/>
            <person name="Bouzid O."/>
            <person name="Broberg A."/>
            <person name="Canback B."/>
            <person name="Coutinho P.M."/>
            <person name="Cullen D."/>
            <person name="Dalman K."/>
            <person name="Deflorio G."/>
            <person name="van Diepen L.T."/>
            <person name="Dunand C."/>
            <person name="Duplessis S."/>
            <person name="Durling M."/>
            <person name="Gonthier P."/>
            <person name="Grimwood J."/>
            <person name="Fossdal C.G."/>
            <person name="Hansson D."/>
            <person name="Henrissat B."/>
            <person name="Hietala A."/>
            <person name="Himmelstrand K."/>
            <person name="Hoffmeister D."/>
            <person name="Hogberg N."/>
            <person name="James T.Y."/>
            <person name="Karlsson M."/>
            <person name="Kohler A."/>
            <person name="Kues U."/>
            <person name="Lee Y.H."/>
            <person name="Lin Y.C."/>
            <person name="Lind M."/>
            <person name="Lindquist E."/>
            <person name="Lombard V."/>
            <person name="Lucas S."/>
            <person name="Lunden K."/>
            <person name="Morin E."/>
            <person name="Murat C."/>
            <person name="Park J."/>
            <person name="Raffaello T."/>
            <person name="Rouze P."/>
            <person name="Salamov A."/>
            <person name="Schmutz J."/>
            <person name="Solheim H."/>
            <person name="Stahlberg J."/>
            <person name="Velez H."/>
            <person name="de Vries R.P."/>
            <person name="Wiebenga A."/>
            <person name="Woodward S."/>
            <person name="Yakovlev I."/>
            <person name="Garbelotto M."/>
            <person name="Martin F."/>
            <person name="Grigoriev I.V."/>
            <person name="Stenlid J."/>
        </authorList>
    </citation>
    <scope>NUCLEOTIDE SEQUENCE [LARGE SCALE GENOMIC DNA]</scope>
    <source>
        <strain evidence="7 8">TC 32-1</strain>
    </source>
</reference>
<dbReference type="PANTHER" id="PTHR12943:SF27">
    <property type="entry name" value="HOMOCYSTEINE-INDUCED ENDOPLASMIC RETICULUM PROTEIN, ISOFORM A"/>
    <property type="match status" value="1"/>
</dbReference>
<evidence type="ECO:0000256" key="4">
    <source>
        <dbReference type="ARBA" id="ARBA00023136"/>
    </source>
</evidence>
<evidence type="ECO:0000313" key="7">
    <source>
        <dbReference type="EMBL" id="ETW84558.1"/>
    </source>
</evidence>
<feature type="region of interest" description="Disordered" evidence="5">
    <location>
        <begin position="368"/>
        <end position="427"/>
    </location>
</feature>
<dbReference type="eggNOG" id="ENOG502SKXN">
    <property type="taxonomic scope" value="Eukaryota"/>
</dbReference>
<feature type="compositionally biased region" description="Pro residues" evidence="5">
    <location>
        <begin position="90"/>
        <end position="101"/>
    </location>
</feature>
<evidence type="ECO:0000256" key="1">
    <source>
        <dbReference type="ARBA" id="ARBA00004370"/>
    </source>
</evidence>
<dbReference type="RefSeq" id="XP_009544215.1">
    <property type="nucleotide sequence ID" value="XM_009545920.1"/>
</dbReference>
<gene>
    <name evidence="7" type="ORF">HETIRDRAFT_312044</name>
</gene>
<dbReference type="PANTHER" id="PTHR12943">
    <property type="entry name" value="HOMOCYSTEINE-RESPONSIVE ENDOPLASMIC RETICULUM-RESIDENT UNIQUITIN-LIKE DOMAIN HERPUD PROTEIN FAMILY MEMBER"/>
    <property type="match status" value="1"/>
</dbReference>
<sequence length="560" mass="61329">MSLLALRVELPSYSHSFQISVPVASTVLDVKQAIFESCAGSPRVEGQRIVWRGRFLGDAEKVADIWKSEDDAPVVHLAVHPSAWTTAPPEVSPPSPTPTQPRPSSSVPGIQGAQATRTSPVSNTRHTVAEPVTYMNWGPIQPPPPSVRPLAFIAFRHQNALLALTHQPLLSSTSLDDLEITRQLAENTIARRGWSWPEILNEEFPAAQDESAGIKYEKITIDGHEYLSLVDGSGPPTPLQTHALKVISFTFPLLSIPSPIATSYGTPVPSQTFPLRPPRGFEAIIGQDIARGRQRYLEQRGQLEIPALPLRDLMIPLFLLVLRTVFLLYFFSPIEKPVFGILIGAWMFYEAWNAIRAAIVEAAHGDGANAAAPREGGAEEPAHNGNANVDNANNGNGNGNGNARAPAAPQGPRAGTPSGARQRSQGDAVIESVASLNLRAENDALEGRPSQRAAPTAGHRLKTFVQLLVLTVHPAVWDRRRVAMRQREGRVRAEANAREPPREEQVVTEDADSGEGVSRAAERERVERARSEMVAVHERRPGWVKEYIERVRRVEWVDDT</sequence>
<proteinExistence type="predicted"/>
<dbReference type="InterPro" id="IPR000626">
    <property type="entry name" value="Ubiquitin-like_dom"/>
</dbReference>
<feature type="compositionally biased region" description="Polar residues" evidence="5">
    <location>
        <begin position="113"/>
        <end position="123"/>
    </location>
</feature>
<feature type="region of interest" description="Disordered" evidence="5">
    <location>
        <begin position="486"/>
        <end position="532"/>
    </location>
</feature>
<dbReference type="Gene3D" id="3.10.20.90">
    <property type="entry name" value="Phosphatidylinositol 3-kinase Catalytic Subunit, Chain A, domain 1"/>
    <property type="match status" value="1"/>
</dbReference>
<protein>
    <recommendedName>
        <fullName evidence="6">Ubiquitin-like domain-containing protein</fullName>
    </recommendedName>
</protein>
<evidence type="ECO:0000313" key="8">
    <source>
        <dbReference type="Proteomes" id="UP000030671"/>
    </source>
</evidence>
<accession>W4KFE0</accession>
<evidence type="ECO:0000256" key="2">
    <source>
        <dbReference type="ARBA" id="ARBA00022692"/>
    </source>
</evidence>
<organism evidence="7 8">
    <name type="scientific">Heterobasidion irregulare (strain TC 32-1)</name>
    <dbReference type="NCBI Taxonomy" id="747525"/>
    <lineage>
        <taxon>Eukaryota</taxon>
        <taxon>Fungi</taxon>
        <taxon>Dikarya</taxon>
        <taxon>Basidiomycota</taxon>
        <taxon>Agaricomycotina</taxon>
        <taxon>Agaricomycetes</taxon>
        <taxon>Russulales</taxon>
        <taxon>Bondarzewiaceae</taxon>
        <taxon>Heterobasidion</taxon>
        <taxon>Heterobasidion annosum species complex</taxon>
    </lineage>
</organism>
<dbReference type="PROSITE" id="PS50053">
    <property type="entry name" value="UBIQUITIN_2"/>
    <property type="match status" value="1"/>
</dbReference>
<feature type="compositionally biased region" description="Basic and acidic residues" evidence="5">
    <location>
        <begin position="520"/>
        <end position="532"/>
    </location>
</feature>
<feature type="compositionally biased region" description="Low complexity" evidence="5">
    <location>
        <begin position="384"/>
        <end position="415"/>
    </location>
</feature>
<dbReference type="InterPro" id="IPR029071">
    <property type="entry name" value="Ubiquitin-like_domsf"/>
</dbReference>
<dbReference type="GeneID" id="20669918"/>